<feature type="region of interest" description="Disordered" evidence="1">
    <location>
        <begin position="214"/>
        <end position="238"/>
    </location>
</feature>
<dbReference type="InterPro" id="IPR022573">
    <property type="entry name" value="DUF2887"/>
</dbReference>
<evidence type="ECO:0000256" key="1">
    <source>
        <dbReference type="SAM" id="MobiDB-lite"/>
    </source>
</evidence>
<sequence length="277" mass="32285">MKTDTIFYRLFQEIPSIFFELIGQSPELAENYEFSSIEVKQTAFRIDGVFLPHETTDNPIYFLEVQFQLDEDLYNRLFAEVFIYIRQNKPNNNWKGVVIYPTRSIDTGDIKHYEEFFLSQRVRVIYLDEIEETTSLPIGVATIKLIITNEETAIAPARELIDRTKQEVKSQPKQQQILEIIETILIYKFPRMNREEIESMFGLSDLKQTRFYQEAKQEGREEGKEEGREEGREEGELKAKLDAVPGLVGLGLSQEQIAQVLNLSIDEVKKIVEKMSK</sequence>
<dbReference type="EMBL" id="CP150886">
    <property type="protein sequence ID" value="WZB87024.1"/>
    <property type="molecule type" value="Genomic_DNA"/>
</dbReference>
<keyword evidence="3" id="KW-1185">Reference proteome</keyword>
<protein>
    <submittedName>
        <fullName evidence="2">Rpn family recombination-promoting nuclease/putative transposase</fullName>
    </submittedName>
</protein>
<reference evidence="2 3" key="1">
    <citation type="submission" date="2024-04" db="EMBL/GenBank/DDBJ databases">
        <title>Okeanomitos corallinicola gen. &amp; sp. nov. (Nostocales, Cyanobacteria), a new toxic marine heterocyst-forming cyanobacterium from a coral reef.</title>
        <authorList>
            <person name="Li H."/>
            <person name="Li R."/>
            <person name="Kang J."/>
            <person name="Hii K.S."/>
            <person name="Mohamed H.F."/>
            <person name="Xu X."/>
            <person name="Luo Z."/>
        </authorList>
    </citation>
    <scope>NUCLEOTIDE SEQUENCE [LARGE SCALE GENOMIC DNA]</scope>
    <source>
        <strain evidence="2 3">TIOX110</strain>
    </source>
</reference>
<proteinExistence type="predicted"/>
<dbReference type="PANTHER" id="PTHR35586:SF2">
    <property type="entry name" value="SLL1542 PROTEIN"/>
    <property type="match status" value="1"/>
</dbReference>
<name>A0ABZ2UPT3_9CYAN</name>
<dbReference type="Proteomes" id="UP001483337">
    <property type="component" value="Chromosome"/>
</dbReference>
<evidence type="ECO:0000313" key="3">
    <source>
        <dbReference type="Proteomes" id="UP001483337"/>
    </source>
</evidence>
<accession>A0ABZ2UPT3</accession>
<evidence type="ECO:0000313" key="2">
    <source>
        <dbReference type="EMBL" id="WZB87024.1"/>
    </source>
</evidence>
<dbReference type="NCBIfam" id="TIGR01784">
    <property type="entry name" value="T_den_put_tspse"/>
    <property type="match status" value="1"/>
</dbReference>
<dbReference type="Pfam" id="PF11103">
    <property type="entry name" value="DUF2887"/>
    <property type="match status" value="1"/>
</dbReference>
<gene>
    <name evidence="2" type="ORF">WJM97_16770</name>
</gene>
<dbReference type="PANTHER" id="PTHR35586">
    <property type="entry name" value="SLL1691 PROTEIN"/>
    <property type="match status" value="1"/>
</dbReference>
<dbReference type="InterPro" id="IPR010106">
    <property type="entry name" value="RpnA"/>
</dbReference>
<dbReference type="RefSeq" id="WP_353929938.1">
    <property type="nucleotide sequence ID" value="NZ_CP150886.1"/>
</dbReference>
<organism evidence="2 3">
    <name type="scientific">Okeanomitos corallinicola TIOX110</name>
    <dbReference type="NCBI Taxonomy" id="3133117"/>
    <lineage>
        <taxon>Bacteria</taxon>
        <taxon>Bacillati</taxon>
        <taxon>Cyanobacteriota</taxon>
        <taxon>Cyanophyceae</taxon>
        <taxon>Nostocales</taxon>
        <taxon>Aphanizomenonaceae</taxon>
        <taxon>Okeanomitos</taxon>
    </lineage>
</organism>